<evidence type="ECO:0000313" key="5">
    <source>
        <dbReference type="EMBL" id="KIT18222.1"/>
    </source>
</evidence>
<organism evidence="5 6">
    <name type="scientific">Jannaschia aquimarina</name>
    <dbReference type="NCBI Taxonomy" id="935700"/>
    <lineage>
        <taxon>Bacteria</taxon>
        <taxon>Pseudomonadati</taxon>
        <taxon>Pseudomonadota</taxon>
        <taxon>Alphaproteobacteria</taxon>
        <taxon>Rhodobacterales</taxon>
        <taxon>Roseobacteraceae</taxon>
        <taxon>Jannaschia</taxon>
    </lineage>
</organism>
<feature type="domain" description="HTH araC/xylS-type" evidence="4">
    <location>
        <begin position="194"/>
        <end position="289"/>
    </location>
</feature>
<dbReference type="OrthoDB" id="9793400at2"/>
<dbReference type="InterPro" id="IPR009057">
    <property type="entry name" value="Homeodomain-like_sf"/>
</dbReference>
<evidence type="ECO:0000256" key="3">
    <source>
        <dbReference type="ARBA" id="ARBA00023163"/>
    </source>
</evidence>
<protein>
    <submittedName>
        <fullName evidence="5">Btr_3 protein</fullName>
    </submittedName>
</protein>
<dbReference type="PROSITE" id="PS01124">
    <property type="entry name" value="HTH_ARAC_FAMILY_2"/>
    <property type="match status" value="1"/>
</dbReference>
<evidence type="ECO:0000256" key="2">
    <source>
        <dbReference type="ARBA" id="ARBA00023125"/>
    </source>
</evidence>
<dbReference type="Proteomes" id="UP000032232">
    <property type="component" value="Unassembled WGS sequence"/>
</dbReference>
<dbReference type="PATRIC" id="fig|935700.4.peg.23"/>
<evidence type="ECO:0000313" key="6">
    <source>
        <dbReference type="Proteomes" id="UP000032232"/>
    </source>
</evidence>
<evidence type="ECO:0000256" key="1">
    <source>
        <dbReference type="ARBA" id="ARBA00023015"/>
    </source>
</evidence>
<accession>A0A0D1CTX8</accession>
<dbReference type="SUPFAM" id="SSF46689">
    <property type="entry name" value="Homeodomain-like"/>
    <property type="match status" value="2"/>
</dbReference>
<dbReference type="EMBL" id="JYFE01000001">
    <property type="protein sequence ID" value="KIT18222.1"/>
    <property type="molecule type" value="Genomic_DNA"/>
</dbReference>
<keyword evidence="1" id="KW-0805">Transcription regulation</keyword>
<proteinExistence type="predicted"/>
<sequence length="289" mass="31263">MPDDGSQIRSLPDQYRDGPYRDFAQEHRAGGTFGLEFVDVRQGAIESIDPPLSQVGFVRLLSGLGSAETNFGDGWSKHELRGQHGLNVHPANTECQFRLPELHLRVGCISEGTLRALLSGHNLSIGSLDGLVEHFQDLPRAIAAHEAMWVAANRTDPAAGLDLDGAFLTMLGELIAACGHNLTAAPKLSDRRLARAVDYAETHIAASLTVGELAGAACMSPSAFSRAFRAATGETPWAFIRRRRLERAGERMARTDDTLMQIAADCGFTDASHLARCWKRAYGTTPRGG</sequence>
<reference evidence="5 6" key="1">
    <citation type="submission" date="2015-02" db="EMBL/GenBank/DDBJ databases">
        <title>Genome Sequence of Jannaschia aquimarina DSM28248, a member of the Roseobacter clade.</title>
        <authorList>
            <person name="Voget S."/>
            <person name="Daniel R."/>
        </authorList>
    </citation>
    <scope>NUCLEOTIDE SEQUENCE [LARGE SCALE GENOMIC DNA]</scope>
    <source>
        <strain evidence="5 6">GSW-M26</strain>
    </source>
</reference>
<dbReference type="PANTHER" id="PTHR46796:SF14">
    <property type="entry name" value="TRANSCRIPTIONAL REGULATORY PROTEIN"/>
    <property type="match status" value="1"/>
</dbReference>
<dbReference type="Gene3D" id="1.10.10.60">
    <property type="entry name" value="Homeodomain-like"/>
    <property type="match status" value="2"/>
</dbReference>
<name>A0A0D1CTX8_9RHOB</name>
<keyword evidence="2" id="KW-0238">DNA-binding</keyword>
<dbReference type="Pfam" id="PF12833">
    <property type="entry name" value="HTH_18"/>
    <property type="match status" value="1"/>
</dbReference>
<dbReference type="STRING" id="935700.jaqu_00220"/>
<dbReference type="PANTHER" id="PTHR46796">
    <property type="entry name" value="HTH-TYPE TRANSCRIPTIONAL ACTIVATOR RHAS-RELATED"/>
    <property type="match status" value="1"/>
</dbReference>
<comment type="caution">
    <text evidence="5">The sequence shown here is derived from an EMBL/GenBank/DDBJ whole genome shotgun (WGS) entry which is preliminary data.</text>
</comment>
<dbReference type="SMART" id="SM00342">
    <property type="entry name" value="HTH_ARAC"/>
    <property type="match status" value="1"/>
</dbReference>
<dbReference type="GO" id="GO:0003700">
    <property type="term" value="F:DNA-binding transcription factor activity"/>
    <property type="evidence" value="ECO:0007669"/>
    <property type="project" value="InterPro"/>
</dbReference>
<dbReference type="InterPro" id="IPR050204">
    <property type="entry name" value="AraC_XylS_family_regulators"/>
</dbReference>
<evidence type="ECO:0000259" key="4">
    <source>
        <dbReference type="PROSITE" id="PS01124"/>
    </source>
</evidence>
<keyword evidence="3" id="KW-0804">Transcription</keyword>
<dbReference type="InterPro" id="IPR018060">
    <property type="entry name" value="HTH_AraC"/>
</dbReference>
<gene>
    <name evidence="5" type="primary">btr_3</name>
    <name evidence="5" type="ORF">jaqu_00220</name>
</gene>
<dbReference type="GO" id="GO:0043565">
    <property type="term" value="F:sequence-specific DNA binding"/>
    <property type="evidence" value="ECO:0007669"/>
    <property type="project" value="InterPro"/>
</dbReference>
<dbReference type="AlphaFoldDB" id="A0A0D1CTX8"/>
<keyword evidence="6" id="KW-1185">Reference proteome</keyword>